<dbReference type="SUPFAM" id="SSF47413">
    <property type="entry name" value="lambda repressor-like DNA-binding domains"/>
    <property type="match status" value="1"/>
</dbReference>
<reference evidence="6 7" key="1">
    <citation type="submission" date="2022-07" db="EMBL/GenBank/DDBJ databases">
        <authorList>
            <person name="Phongsopitanun W."/>
            <person name="Tanasupawat S."/>
        </authorList>
    </citation>
    <scope>NUCLEOTIDE SEQUENCE [LARGE SCALE GENOMIC DNA]</scope>
    <source>
        <strain evidence="6 7">RCU-064</strain>
    </source>
</reference>
<keyword evidence="7" id="KW-1185">Reference proteome</keyword>
<organism evidence="6 7">
    <name type="scientific">Streptomyces rugosispiralis</name>
    <dbReference type="NCBI Taxonomy" id="2967341"/>
    <lineage>
        <taxon>Bacteria</taxon>
        <taxon>Bacillati</taxon>
        <taxon>Actinomycetota</taxon>
        <taxon>Actinomycetes</taxon>
        <taxon>Kitasatosporales</taxon>
        <taxon>Streptomycetaceae</taxon>
        <taxon>Streptomyces</taxon>
    </lineage>
</organism>
<dbReference type="InterPro" id="IPR010982">
    <property type="entry name" value="Lambda_DNA-bd_dom_sf"/>
</dbReference>
<dbReference type="PANTHER" id="PTHR36511">
    <property type="entry name" value="MERR FAMILY BACTERIAL REGULATORY PROTEIN"/>
    <property type="match status" value="1"/>
</dbReference>
<name>A0ABT1VEV7_9ACTN</name>
<evidence type="ECO:0000256" key="2">
    <source>
        <dbReference type="ARBA" id="ARBA00023125"/>
    </source>
</evidence>
<feature type="domain" description="HTH cro/C1-type" evidence="5">
    <location>
        <begin position="38"/>
        <end position="73"/>
    </location>
</feature>
<dbReference type="PANTHER" id="PTHR36511:SF3">
    <property type="entry name" value="ANTITOXIN HIGA-2"/>
    <property type="match status" value="1"/>
</dbReference>
<keyword evidence="2" id="KW-0238">DNA-binding</keyword>
<evidence type="ECO:0000256" key="3">
    <source>
        <dbReference type="ARBA" id="ARBA00023163"/>
    </source>
</evidence>
<evidence type="ECO:0000313" key="7">
    <source>
        <dbReference type="Proteomes" id="UP001204746"/>
    </source>
</evidence>
<dbReference type="Pfam" id="PF01381">
    <property type="entry name" value="HTH_3"/>
    <property type="match status" value="1"/>
</dbReference>
<feature type="region of interest" description="Disordered" evidence="4">
    <location>
        <begin position="94"/>
        <end position="115"/>
    </location>
</feature>
<comment type="caution">
    <text evidence="6">The sequence shown here is derived from an EMBL/GenBank/DDBJ whole genome shotgun (WGS) entry which is preliminary data.</text>
</comment>
<dbReference type="InterPro" id="IPR001387">
    <property type="entry name" value="Cro/C1-type_HTH"/>
</dbReference>
<evidence type="ECO:0000313" key="6">
    <source>
        <dbReference type="EMBL" id="MCQ8195046.1"/>
    </source>
</evidence>
<dbReference type="InterPro" id="IPR052359">
    <property type="entry name" value="HTH-type_reg/antitoxin"/>
</dbReference>
<feature type="compositionally biased region" description="Low complexity" evidence="4">
    <location>
        <begin position="98"/>
        <end position="109"/>
    </location>
</feature>
<keyword evidence="1" id="KW-0805">Transcription regulation</keyword>
<sequence>MHQVRSKIGVQVEDELFDAVDALLEGEPQMPPPEERARLREAAGVAQARVAEVLRTTVQTVKNWEAGRSEPRPPRRLAYQRLLEGWMALHSAPDQHQAPFRGGFAAGPGVSPGDR</sequence>
<evidence type="ECO:0000259" key="5">
    <source>
        <dbReference type="Pfam" id="PF01381"/>
    </source>
</evidence>
<evidence type="ECO:0000256" key="4">
    <source>
        <dbReference type="SAM" id="MobiDB-lite"/>
    </source>
</evidence>
<dbReference type="Gene3D" id="1.10.260.40">
    <property type="entry name" value="lambda repressor-like DNA-binding domains"/>
    <property type="match status" value="1"/>
</dbReference>
<proteinExistence type="predicted"/>
<protein>
    <submittedName>
        <fullName evidence="6">Helix-turn-helix domain-containing protein</fullName>
    </submittedName>
</protein>
<dbReference type="Proteomes" id="UP001204746">
    <property type="component" value="Unassembled WGS sequence"/>
</dbReference>
<dbReference type="CDD" id="cd00093">
    <property type="entry name" value="HTH_XRE"/>
    <property type="match status" value="1"/>
</dbReference>
<evidence type="ECO:0000256" key="1">
    <source>
        <dbReference type="ARBA" id="ARBA00023015"/>
    </source>
</evidence>
<gene>
    <name evidence="6" type="ORF">NP777_43860</name>
</gene>
<dbReference type="EMBL" id="JANIAA010000060">
    <property type="protein sequence ID" value="MCQ8195046.1"/>
    <property type="molecule type" value="Genomic_DNA"/>
</dbReference>
<dbReference type="RefSeq" id="WP_256655790.1">
    <property type="nucleotide sequence ID" value="NZ_JANIAA010000060.1"/>
</dbReference>
<keyword evidence="3" id="KW-0804">Transcription</keyword>
<accession>A0ABT1VEV7</accession>